<reference evidence="2" key="2">
    <citation type="submission" date="2011-02" db="EMBL/GenBank/DDBJ databases">
        <title>The complete genome of Syntrophobotulus glycolicus DSM 8271.</title>
        <authorList>
            <person name="Lucas S."/>
            <person name="Copeland A."/>
            <person name="Lapidus A."/>
            <person name="Bruce D."/>
            <person name="Goodwin L."/>
            <person name="Pitluck S."/>
            <person name="Kyrpides N."/>
            <person name="Mavromatis K."/>
            <person name="Pagani I."/>
            <person name="Ivanova N."/>
            <person name="Mikhailova N."/>
            <person name="Chertkov O."/>
            <person name="Held B."/>
            <person name="Detter J.C."/>
            <person name="Tapia R."/>
            <person name="Han C."/>
            <person name="Land M."/>
            <person name="Hauser L."/>
            <person name="Markowitz V."/>
            <person name="Cheng J.-F."/>
            <person name="Hugenholtz P."/>
            <person name="Woyke T."/>
            <person name="Wu D."/>
            <person name="Spring S."/>
            <person name="Schroeder M."/>
            <person name="Brambilla E."/>
            <person name="Klenk H.-P."/>
            <person name="Eisen J.A."/>
        </authorList>
    </citation>
    <scope>NUCLEOTIDE SEQUENCE [LARGE SCALE GENOMIC DNA]</scope>
    <source>
        <strain evidence="2">DSM 8271 / FlGlyR</strain>
    </source>
</reference>
<sequence length="156" mass="17989">MSNEKQTQEAGLLEIMAEAFPGYRDFKLSSVTPSVMGDQDRILVSFLIVCNEEAAEDFRKEEEIYADVKVHVQDSANAEGLDLHMTMIFAFPSFNLEFYLTIPGENGEQQKYLAEKLGKVDKLVVWLVDQEKNFINVLQMNWDYSKHKEAFELVLR</sequence>
<accession>F0SVY6</accession>
<dbReference type="KEGG" id="sgy:Sgly_2485"/>
<dbReference type="EMBL" id="CP002547">
    <property type="protein sequence ID" value="ADY56770.1"/>
    <property type="molecule type" value="Genomic_DNA"/>
</dbReference>
<dbReference type="HOGENOM" id="CLU_1685693_0_0_9"/>
<evidence type="ECO:0000313" key="1">
    <source>
        <dbReference type="EMBL" id="ADY56770.1"/>
    </source>
</evidence>
<evidence type="ECO:0000313" key="2">
    <source>
        <dbReference type="Proteomes" id="UP000007488"/>
    </source>
</evidence>
<organism evidence="1 2">
    <name type="scientific">Syntrophobotulus glycolicus (strain DSM 8271 / FlGlyR)</name>
    <dbReference type="NCBI Taxonomy" id="645991"/>
    <lineage>
        <taxon>Bacteria</taxon>
        <taxon>Bacillati</taxon>
        <taxon>Bacillota</taxon>
        <taxon>Clostridia</taxon>
        <taxon>Eubacteriales</taxon>
        <taxon>Desulfitobacteriaceae</taxon>
        <taxon>Syntrophobotulus</taxon>
    </lineage>
</organism>
<dbReference type="Proteomes" id="UP000007488">
    <property type="component" value="Chromosome"/>
</dbReference>
<keyword evidence="2" id="KW-1185">Reference proteome</keyword>
<name>F0SVY6_SYNGF</name>
<dbReference type="AlphaFoldDB" id="F0SVY6"/>
<gene>
    <name evidence="1" type="ordered locus">Sgly_2485</name>
</gene>
<reference evidence="1 2" key="1">
    <citation type="journal article" date="2011" name="Stand. Genomic Sci.">
        <title>Complete genome sequence of Syntrophobotulus glycolicus type strain (FlGlyR).</title>
        <authorList>
            <person name="Han C."/>
            <person name="Mwirichia R."/>
            <person name="Chertkov O."/>
            <person name="Held B."/>
            <person name="Lapidus A."/>
            <person name="Nolan M."/>
            <person name="Lucas S."/>
            <person name="Hammon N."/>
            <person name="Deshpande S."/>
            <person name="Cheng J.F."/>
            <person name="Tapia R."/>
            <person name="Goodwin L."/>
            <person name="Pitluck S."/>
            <person name="Huntemann M."/>
            <person name="Liolios K."/>
            <person name="Ivanova N."/>
            <person name="Pagani I."/>
            <person name="Mavromatis K."/>
            <person name="Ovchinikova G."/>
            <person name="Pati A."/>
            <person name="Chen A."/>
            <person name="Palaniappan K."/>
            <person name="Land M."/>
            <person name="Hauser L."/>
            <person name="Brambilla E.M."/>
            <person name="Rohde M."/>
            <person name="Spring S."/>
            <person name="Sikorski J."/>
            <person name="Goker M."/>
            <person name="Woyke T."/>
            <person name="Bristow J."/>
            <person name="Eisen J.A."/>
            <person name="Markowitz V."/>
            <person name="Hugenholtz P."/>
            <person name="Kyrpides N.C."/>
            <person name="Klenk H.P."/>
            <person name="Detter J.C."/>
        </authorList>
    </citation>
    <scope>NUCLEOTIDE SEQUENCE [LARGE SCALE GENOMIC DNA]</scope>
    <source>
        <strain evidence="2">DSM 8271 / FlGlyR</strain>
    </source>
</reference>
<proteinExistence type="predicted"/>
<dbReference type="RefSeq" id="WP_013625635.1">
    <property type="nucleotide sequence ID" value="NC_015172.1"/>
</dbReference>
<protein>
    <submittedName>
        <fullName evidence="1">Uncharacterized protein</fullName>
    </submittedName>
</protein>
<dbReference type="STRING" id="645991.Sgly_2485"/>